<proteinExistence type="predicted"/>
<protein>
    <submittedName>
        <fullName evidence="2">Retrovirus-related Pol polyprotein</fullName>
    </submittedName>
</protein>
<dbReference type="Pfam" id="PF00078">
    <property type="entry name" value="RVT_1"/>
    <property type="match status" value="1"/>
</dbReference>
<dbReference type="PANTHER" id="PTHR33332">
    <property type="entry name" value="REVERSE TRANSCRIPTASE DOMAIN-CONTAINING PROTEIN"/>
    <property type="match status" value="1"/>
</dbReference>
<reference evidence="2" key="1">
    <citation type="submission" date="2013-07" db="EMBL/GenBank/DDBJ databases">
        <title>Midgut Transcriptome Profiling of Anoplphora glabripennis, a Lignocellulose Degrading, Wood-Boring Cerambycid.</title>
        <authorList>
            <person name="Scully E.D."/>
            <person name="Hoover K."/>
            <person name="Carlson J.E."/>
            <person name="Tien M."/>
            <person name="Geib S.M."/>
        </authorList>
    </citation>
    <scope>NUCLEOTIDE SEQUENCE</scope>
</reference>
<evidence type="ECO:0000259" key="1">
    <source>
        <dbReference type="PROSITE" id="PS50878"/>
    </source>
</evidence>
<accession>V5GEQ3</accession>
<dbReference type="PROSITE" id="PS50878">
    <property type="entry name" value="RT_POL"/>
    <property type="match status" value="1"/>
</dbReference>
<feature type="domain" description="Reverse transcriptase" evidence="1">
    <location>
        <begin position="1"/>
        <end position="151"/>
    </location>
</feature>
<dbReference type="InterPro" id="IPR000477">
    <property type="entry name" value="RT_dom"/>
</dbReference>
<dbReference type="AlphaFoldDB" id="V5GEQ3"/>
<gene>
    <name evidence="2" type="primary">PO11</name>
</gene>
<feature type="non-terminal residue" evidence="2">
    <location>
        <position position="164"/>
    </location>
</feature>
<sequence>LNKMSEWGIYMYLITIISNYFKGREIKIGNITRTMKMGVPQGSVLLPTLWNIHYDEVLRLEHPPEVFTLALADDLALMVKANDLQSLEDLANCALNRINTWIDETKLILAPDKSEAVFLKGPKNVPTPIELRIKDTQRVVKRKIKYLGIIIDWQTTFGEHVRYA</sequence>
<dbReference type="EMBL" id="GALX01008304">
    <property type="protein sequence ID" value="JAB60162.1"/>
    <property type="molecule type" value="Transcribed_RNA"/>
</dbReference>
<feature type="non-terminal residue" evidence="2">
    <location>
        <position position="1"/>
    </location>
</feature>
<evidence type="ECO:0000313" key="2">
    <source>
        <dbReference type="EMBL" id="JAB60162.1"/>
    </source>
</evidence>
<organism evidence="2">
    <name type="scientific">Anoplophora glabripennis</name>
    <name type="common">Asian longhorn beetle</name>
    <name type="synonym">Anoplophora nobilis</name>
    <dbReference type="NCBI Taxonomy" id="217634"/>
    <lineage>
        <taxon>Eukaryota</taxon>
        <taxon>Metazoa</taxon>
        <taxon>Ecdysozoa</taxon>
        <taxon>Arthropoda</taxon>
        <taxon>Hexapoda</taxon>
        <taxon>Insecta</taxon>
        <taxon>Pterygota</taxon>
        <taxon>Neoptera</taxon>
        <taxon>Endopterygota</taxon>
        <taxon>Coleoptera</taxon>
        <taxon>Polyphaga</taxon>
        <taxon>Cucujiformia</taxon>
        <taxon>Chrysomeloidea</taxon>
        <taxon>Cerambycidae</taxon>
        <taxon>Lamiinae</taxon>
        <taxon>Lamiini</taxon>
        <taxon>Anoplophora</taxon>
    </lineage>
</organism>
<name>V5GEQ3_ANOGL</name>